<gene>
    <name evidence="1" type="ORF">LCGC14_1701270</name>
</gene>
<proteinExistence type="predicted"/>
<reference evidence="1" key="1">
    <citation type="journal article" date="2015" name="Nature">
        <title>Complex archaea that bridge the gap between prokaryotes and eukaryotes.</title>
        <authorList>
            <person name="Spang A."/>
            <person name="Saw J.H."/>
            <person name="Jorgensen S.L."/>
            <person name="Zaremba-Niedzwiedzka K."/>
            <person name="Martijn J."/>
            <person name="Lind A.E."/>
            <person name="van Eijk R."/>
            <person name="Schleper C."/>
            <person name="Guy L."/>
            <person name="Ettema T.J."/>
        </authorList>
    </citation>
    <scope>NUCLEOTIDE SEQUENCE</scope>
</reference>
<comment type="caution">
    <text evidence="1">The sequence shown here is derived from an EMBL/GenBank/DDBJ whole genome shotgun (WGS) entry which is preliminary data.</text>
</comment>
<evidence type="ECO:0000313" key="1">
    <source>
        <dbReference type="EMBL" id="KKM14923.1"/>
    </source>
</evidence>
<dbReference type="EMBL" id="LAZR01015034">
    <property type="protein sequence ID" value="KKM14923.1"/>
    <property type="molecule type" value="Genomic_DNA"/>
</dbReference>
<protein>
    <submittedName>
        <fullName evidence="1">Uncharacterized protein</fullName>
    </submittedName>
</protein>
<sequence>MTTKCLDLIDGTSLELIDGSCLELIIGGSWGMIPPWKKHRRLAKRKI</sequence>
<accession>A0A0F9JYC4</accession>
<dbReference type="AlphaFoldDB" id="A0A0F9JYC4"/>
<name>A0A0F9JYC4_9ZZZZ</name>
<organism evidence="1">
    <name type="scientific">marine sediment metagenome</name>
    <dbReference type="NCBI Taxonomy" id="412755"/>
    <lineage>
        <taxon>unclassified sequences</taxon>
        <taxon>metagenomes</taxon>
        <taxon>ecological metagenomes</taxon>
    </lineage>
</organism>